<keyword evidence="1" id="KW-0143">Chaperone</keyword>
<dbReference type="Gene3D" id="1.10.287.110">
    <property type="entry name" value="DnaJ domain"/>
    <property type="match status" value="1"/>
</dbReference>
<feature type="domain" description="J" evidence="2">
    <location>
        <begin position="8"/>
        <end position="69"/>
    </location>
</feature>
<dbReference type="PRINTS" id="PR00625">
    <property type="entry name" value="JDOMAIN"/>
</dbReference>
<dbReference type="CDD" id="cd06257">
    <property type="entry name" value="DnaJ"/>
    <property type="match status" value="1"/>
</dbReference>
<protein>
    <recommendedName>
        <fullName evidence="2">J domain-containing protein</fullName>
    </recommendedName>
</protein>
<dbReference type="InterPro" id="IPR001623">
    <property type="entry name" value="DnaJ_domain"/>
</dbReference>
<evidence type="ECO:0000259" key="2">
    <source>
        <dbReference type="PROSITE" id="PS50076"/>
    </source>
</evidence>
<sequence>MSTTKEVDFYAILGVPEKATQEEIKRNYNELVLVHHPDKGGDPQKFKQLQLAYKILSNPKTRQLYTQSLSSTYQDLTSEYRRGSSVGLQYDRTADDFTVGQTDEEKEQKKTQFMQKFAAARHPDDQCLIEQMEQTGDQGKVSQEQFNSYQKTRDTQEFDVPIVTDLMTEKFDPNLFNQLFEQHKQQHLDVQIPSTELEPYHPINSRMRTDLASVETHGIFGTGCNEVIGEKEMHDNLMFQTHSCETLSQLDSKKCDLTRDITKTAGSLLPQEFEHQLEERLKLQQTIKFKHQPDDNPLSLAHLEKLTQ</sequence>
<accession>A0A6C0BLE4</accession>
<dbReference type="SUPFAM" id="SSF46565">
    <property type="entry name" value="Chaperone J-domain"/>
    <property type="match status" value="1"/>
</dbReference>
<proteinExistence type="predicted"/>
<dbReference type="InterPro" id="IPR036869">
    <property type="entry name" value="J_dom_sf"/>
</dbReference>
<dbReference type="InterPro" id="IPR051938">
    <property type="entry name" value="Apopto_cytoskel_mod"/>
</dbReference>
<dbReference type="SMART" id="SM00271">
    <property type="entry name" value="DnaJ"/>
    <property type="match status" value="1"/>
</dbReference>
<dbReference type="PANTHER" id="PTHR44145:SF3">
    <property type="entry name" value="DNAJ HOMOLOG SUBFAMILY A MEMBER 3, MITOCHONDRIAL"/>
    <property type="match status" value="1"/>
</dbReference>
<name>A0A6C0BLE4_9ZZZZ</name>
<organism evidence="3">
    <name type="scientific">viral metagenome</name>
    <dbReference type="NCBI Taxonomy" id="1070528"/>
    <lineage>
        <taxon>unclassified sequences</taxon>
        <taxon>metagenomes</taxon>
        <taxon>organismal metagenomes</taxon>
    </lineage>
</organism>
<evidence type="ECO:0000256" key="1">
    <source>
        <dbReference type="ARBA" id="ARBA00023186"/>
    </source>
</evidence>
<dbReference type="AlphaFoldDB" id="A0A6C0BLE4"/>
<dbReference type="PROSITE" id="PS50076">
    <property type="entry name" value="DNAJ_2"/>
    <property type="match status" value="1"/>
</dbReference>
<dbReference type="Pfam" id="PF00226">
    <property type="entry name" value="DnaJ"/>
    <property type="match status" value="1"/>
</dbReference>
<dbReference type="PANTHER" id="PTHR44145">
    <property type="entry name" value="DNAJ HOMOLOG SUBFAMILY A MEMBER 3, MITOCHONDRIAL"/>
    <property type="match status" value="1"/>
</dbReference>
<reference evidence="3" key="1">
    <citation type="journal article" date="2020" name="Nature">
        <title>Giant virus diversity and host interactions through global metagenomics.</title>
        <authorList>
            <person name="Schulz F."/>
            <person name="Roux S."/>
            <person name="Paez-Espino D."/>
            <person name="Jungbluth S."/>
            <person name="Walsh D.A."/>
            <person name="Denef V.J."/>
            <person name="McMahon K.D."/>
            <person name="Konstantinidis K.T."/>
            <person name="Eloe-Fadrosh E.A."/>
            <person name="Kyrpides N.C."/>
            <person name="Woyke T."/>
        </authorList>
    </citation>
    <scope>NUCLEOTIDE SEQUENCE</scope>
    <source>
        <strain evidence="3">GVMAG-M-3300014204-73</strain>
    </source>
</reference>
<evidence type="ECO:0000313" key="3">
    <source>
        <dbReference type="EMBL" id="QHS92389.1"/>
    </source>
</evidence>
<dbReference type="EMBL" id="MN739178">
    <property type="protein sequence ID" value="QHS92389.1"/>
    <property type="molecule type" value="Genomic_DNA"/>
</dbReference>